<dbReference type="EMBL" id="JACYTR010000049">
    <property type="protein sequence ID" value="MBD8527370.1"/>
    <property type="molecule type" value="Genomic_DNA"/>
</dbReference>
<keyword evidence="2" id="KW-1185">Reference proteome</keyword>
<dbReference type="InterPro" id="IPR025293">
    <property type="entry name" value="YfiR/HmsC-like"/>
</dbReference>
<sequence length="157" mass="17046">MDEEREAALRAAFLYRLAFFVQWPESELAERQALRFCVVGGPDSLVGKLLSAQAGTREVQNHPVEVHSLTAEQGLAGCHIAYAEAELVVAPPPGTLLVVDSPQRLSAQGALALVRQAQPGGEIRLGFVGRQDRLQGSRFQLSAKLLQLVKFENGTRS</sequence>
<organism evidence="1 2">
    <name type="scientific">Pseudomarimonas arenosa</name>
    <dbReference type="NCBI Taxonomy" id="2774145"/>
    <lineage>
        <taxon>Bacteria</taxon>
        <taxon>Pseudomonadati</taxon>
        <taxon>Pseudomonadota</taxon>
        <taxon>Gammaproteobacteria</taxon>
        <taxon>Lysobacterales</taxon>
        <taxon>Lysobacteraceae</taxon>
        <taxon>Pseudomarimonas</taxon>
    </lineage>
</organism>
<proteinExistence type="predicted"/>
<dbReference type="Pfam" id="PF13689">
    <property type="entry name" value="DUF4154"/>
    <property type="match status" value="1"/>
</dbReference>
<dbReference type="AlphaFoldDB" id="A0AAW3ZML8"/>
<name>A0AAW3ZML8_9GAMM</name>
<reference evidence="1 2" key="1">
    <citation type="submission" date="2020-09" db="EMBL/GenBank/DDBJ databases">
        <title>Pseudoxanthomonas sp. CAU 1598 isolated from sand of Yaerae Beach.</title>
        <authorList>
            <person name="Kim W."/>
        </authorList>
    </citation>
    <scope>NUCLEOTIDE SEQUENCE [LARGE SCALE GENOMIC DNA]</scope>
    <source>
        <strain evidence="1 2">CAU 1598</strain>
    </source>
</reference>
<dbReference type="Proteomes" id="UP000613768">
    <property type="component" value="Unassembled WGS sequence"/>
</dbReference>
<protein>
    <submittedName>
        <fullName evidence="1">YfiR family protein</fullName>
    </submittedName>
</protein>
<evidence type="ECO:0000313" key="2">
    <source>
        <dbReference type="Proteomes" id="UP000613768"/>
    </source>
</evidence>
<dbReference type="RefSeq" id="WP_192030791.1">
    <property type="nucleotide sequence ID" value="NZ_JACYTR010000049.1"/>
</dbReference>
<gene>
    <name evidence="1" type="ORF">IFO71_16630</name>
</gene>
<evidence type="ECO:0000313" key="1">
    <source>
        <dbReference type="EMBL" id="MBD8527370.1"/>
    </source>
</evidence>
<accession>A0AAW3ZML8</accession>
<comment type="caution">
    <text evidence="1">The sequence shown here is derived from an EMBL/GenBank/DDBJ whole genome shotgun (WGS) entry which is preliminary data.</text>
</comment>